<accession>A0A7W2DPU2</accession>
<dbReference type="EMBL" id="JACERG010000003">
    <property type="protein sequence ID" value="MBA5220790.1"/>
    <property type="molecule type" value="Genomic_DNA"/>
</dbReference>
<dbReference type="InterPro" id="IPR011990">
    <property type="entry name" value="TPR-like_helical_dom_sf"/>
</dbReference>
<organism evidence="2 3">
    <name type="scientific">Streptomyces griseoaurantiacus</name>
    <dbReference type="NCBI Taxonomy" id="68213"/>
    <lineage>
        <taxon>Bacteria</taxon>
        <taxon>Bacillati</taxon>
        <taxon>Actinomycetota</taxon>
        <taxon>Actinomycetes</taxon>
        <taxon>Kitasatosporales</taxon>
        <taxon>Streptomycetaceae</taxon>
        <taxon>Streptomyces</taxon>
        <taxon>Streptomyces aurantiacus group</taxon>
    </lineage>
</organism>
<proteinExistence type="predicted"/>
<comment type="caution">
    <text evidence="2">The sequence shown here is derived from an EMBL/GenBank/DDBJ whole genome shotgun (WGS) entry which is preliminary data.</text>
</comment>
<dbReference type="AlphaFoldDB" id="A0A7W2DPU2"/>
<name>A0A7W2DPU2_9ACTN</name>
<dbReference type="RefSeq" id="WP_191852022.1">
    <property type="nucleotide sequence ID" value="NZ_CP108325.1"/>
</dbReference>
<dbReference type="Gene3D" id="1.25.40.10">
    <property type="entry name" value="Tetratricopeptide repeat domain"/>
    <property type="match status" value="1"/>
</dbReference>
<evidence type="ECO:0000313" key="3">
    <source>
        <dbReference type="Proteomes" id="UP000587608"/>
    </source>
</evidence>
<dbReference type="SUPFAM" id="SSF48452">
    <property type="entry name" value="TPR-like"/>
    <property type="match status" value="1"/>
</dbReference>
<dbReference type="Proteomes" id="UP000587608">
    <property type="component" value="Unassembled WGS sequence"/>
</dbReference>
<reference evidence="2 3" key="1">
    <citation type="submission" date="2020-07" db="EMBL/GenBank/DDBJ databases">
        <title>Differential regulation of undecylprodigiosin biosynthesis in the yeast-scavenging Streptomyces strain MBK6.</title>
        <authorList>
            <person name="Baral B."/>
            <person name="Siitonen V."/>
            <person name="Laughlin M."/>
            <person name="Yamada K."/>
            <person name="Ilomaeki M."/>
            <person name="Metsae-Ketelae M."/>
            <person name="Niemi J."/>
        </authorList>
    </citation>
    <scope>NUCLEOTIDE SEQUENCE [LARGE SCALE GENOMIC DNA]</scope>
    <source>
        <strain evidence="2 3">MBK6</strain>
    </source>
</reference>
<evidence type="ECO:0000256" key="1">
    <source>
        <dbReference type="SAM" id="MobiDB-lite"/>
    </source>
</evidence>
<protein>
    <submittedName>
        <fullName evidence="2">Tetratricopeptide repeat protein</fullName>
    </submittedName>
</protein>
<dbReference type="Pfam" id="PF13424">
    <property type="entry name" value="TPR_12"/>
    <property type="match status" value="1"/>
</dbReference>
<gene>
    <name evidence="2" type="ORF">H1X69_05060</name>
</gene>
<feature type="compositionally biased region" description="Polar residues" evidence="1">
    <location>
        <begin position="1"/>
        <end position="11"/>
    </location>
</feature>
<sequence>MKTPATPSSGTPHPGAVPLGEAGTTRSEGSRGSAGPGGASGAADSTDPLGPGGHWPLLRAGLRLAHAVVAHGVRDEREEEYESLCALAEAPAFAAFGPQEGCTPLERGRWLAERVVRGVQQARDTAPPVVPGGLSGAAGQALVLWCLHVAVGVPLGELGAAQHGDIEPPLAGRDLVQKIEGRMWLSARPTARAEAGIRTLHHEVQAALRDRFPTREDEADAELARAHFVHEWRRLAHLGQESERHLLILLGVLAPAPLRVTFLAEAWGPLPGPLRDLGTDTYLMALALRRLLDRGVLLVTSRGDTRLVALPPLMQPLPSRCLDAPERRRWNGLALRFLGVALRGDTHDPDSWPEWRDARPHVLHLVSLAEEYGEGLQEAADLMDRLSVFHRMRDDDHDAALAAADRAVRLFERAGVPAPVAYATYLVNQAMAVRAVDGPAAALEPMERALAVEEGRVDGDHAQTLNLYASLLAGAGHVRKAAAAFDDALATARRAHRDTGSDEDAGAVVMVLNDYSVHLLHHSPEQGTTAQDVARDVLALLDEAESLGPPGGYGTEQIMLNRAEALRRLGRHEEARAELERLVAACEEWDEPTLLLFAALVGLAEVLDDLGDPRHAQVLRRAHEVDDLLDT</sequence>
<feature type="region of interest" description="Disordered" evidence="1">
    <location>
        <begin position="1"/>
        <end position="52"/>
    </location>
</feature>
<evidence type="ECO:0000313" key="2">
    <source>
        <dbReference type="EMBL" id="MBA5220790.1"/>
    </source>
</evidence>